<evidence type="ECO:0000256" key="3">
    <source>
        <dbReference type="ARBA" id="ARBA00022723"/>
    </source>
</evidence>
<comment type="function">
    <text evidence="6">Part of an energy-coupled inorganic carbon pump.</text>
</comment>
<sequence>MNPSLNHESSASTDLASGQADHTGIYSVIDSVWQRIMPVFPLQDFVAVNPYSGYSEQTFLQATGLLGTISNHQTLLPVDHFAAQLQDGSLQKQHLNTAIDEMVADGVEGAESVDVNQILAWLNHPEQPADPHPAAASPAQHRILFMTSESIDRNTGSDWAATIVNEITKHCSAHYDQGQAAWASPYQDLPLYQAWKSAASLDRSIEIIGLSNFRRLVKQLPATPEAAIEALLDELGVPDQLWDDYLLCVALTIPGWASWTKYRHRQDTHQGLENNDFAALLAMRLAYETVLSKKLKWQTHWPSLANRLAEAKAASPSNLQNLICLTLQRAAEIAYRSQLLQSMDRQPNDNQSTRKLAQMVFCIDTRSERYRRHLESCSNEMATYGFAGFFGVPMEYERLATEQGSVNVPALIQPSFTVKEGSDEASVEQTVTQRRLNWQSLCQAWKNFQCSAVGMFGYVESLGLLYAPKLAKKTLARFSKDAYSATDRLGPTFRGLGPQGINKSDQINLAESILRGIGIVDSFARLVVLCGHGCQTDNNPLQAGLQCGACGGHAGDANARFAAKLLNQPMIREALAKRGIEIPLDTVFVGALHNTTTDQVQLFETDQVPDSHQVDIDDLQELMAPASAKTRRERMADLPGNQAQDLFRRSADWSEVRPEWGLAGNAAFVVGSRDLTKRANLSGRTFLHSYDQTKDPQSAVLEQIMTAPLIVAHWINLQYYASVVNPVYNSSGSKTVHNVVGRFGILSGNGGDLQTGLPFQSVHDGNQLQHQPLRLLGVIDAAPEAVLSIIKQHESLQDLVQNGWLNLVVLHDETFHRLTGKLQWETLEPIVQETSLA</sequence>
<keyword evidence="8" id="KW-1185">Reference proteome</keyword>
<comment type="cofactor">
    <cofactor evidence="6">
        <name>Zn(2+)</name>
        <dbReference type="ChEBI" id="CHEBI:29105"/>
    </cofactor>
</comment>
<keyword evidence="3 6" id="KW-0479">Metal-binding</keyword>
<feature type="binding site" evidence="6">
    <location>
        <position position="532"/>
    </location>
    <ligand>
        <name>Zn(2+)</name>
        <dbReference type="ChEBI" id="CHEBI:29105"/>
    </ligand>
</feature>
<evidence type="ECO:0000256" key="2">
    <source>
        <dbReference type="ARBA" id="ARBA00022475"/>
    </source>
</evidence>
<dbReference type="AlphaFoldDB" id="A0A517SR10"/>
<keyword evidence="2 6" id="KW-1003">Cell membrane</keyword>
<comment type="subcellular location">
    <subcellularLocation>
        <location evidence="6">Cell membrane</location>
        <topology evidence="6">Peripheral membrane protein</topology>
    </subcellularLocation>
</comment>
<gene>
    <name evidence="6" type="primary">dabA</name>
    <name evidence="7" type="ORF">SV7mr_10160</name>
</gene>
<organism evidence="7 8">
    <name type="scientific">Stieleria bergensis</name>
    <dbReference type="NCBI Taxonomy" id="2528025"/>
    <lineage>
        <taxon>Bacteria</taxon>
        <taxon>Pseudomonadati</taxon>
        <taxon>Planctomycetota</taxon>
        <taxon>Planctomycetia</taxon>
        <taxon>Pirellulales</taxon>
        <taxon>Pirellulaceae</taxon>
        <taxon>Stieleria</taxon>
    </lineage>
</organism>
<proteinExistence type="inferred from homology"/>
<feature type="binding site" evidence="6">
    <location>
        <position position="364"/>
    </location>
    <ligand>
        <name>Zn(2+)</name>
        <dbReference type="ChEBI" id="CHEBI:29105"/>
    </ligand>
</feature>
<keyword evidence="4 6" id="KW-0862">Zinc</keyword>
<reference evidence="7 8" key="1">
    <citation type="submission" date="2019-02" db="EMBL/GenBank/DDBJ databases">
        <title>Deep-cultivation of Planctomycetes and their phenomic and genomic characterization uncovers novel biology.</title>
        <authorList>
            <person name="Wiegand S."/>
            <person name="Jogler M."/>
            <person name="Boedeker C."/>
            <person name="Pinto D."/>
            <person name="Vollmers J."/>
            <person name="Rivas-Marin E."/>
            <person name="Kohn T."/>
            <person name="Peeters S.H."/>
            <person name="Heuer A."/>
            <person name="Rast P."/>
            <person name="Oberbeckmann S."/>
            <person name="Bunk B."/>
            <person name="Jeske O."/>
            <person name="Meyerdierks A."/>
            <person name="Storesund J.E."/>
            <person name="Kallscheuer N."/>
            <person name="Luecker S."/>
            <person name="Lage O.M."/>
            <person name="Pohl T."/>
            <person name="Merkel B.J."/>
            <person name="Hornburger P."/>
            <person name="Mueller R.-W."/>
            <person name="Bruemmer F."/>
            <person name="Labrenz M."/>
            <person name="Spormann A.M."/>
            <person name="Op den Camp H."/>
            <person name="Overmann J."/>
            <person name="Amann R."/>
            <person name="Jetten M.S.M."/>
            <person name="Mascher T."/>
            <person name="Medema M.H."/>
            <person name="Devos D.P."/>
            <person name="Kaster A.-K."/>
            <person name="Ovreas L."/>
            <person name="Rohde M."/>
            <person name="Galperin M.Y."/>
            <person name="Jogler C."/>
        </authorList>
    </citation>
    <scope>NUCLEOTIDE SEQUENCE [LARGE SCALE GENOMIC DNA]</scope>
    <source>
        <strain evidence="7 8">SV_7m_r</strain>
    </source>
</reference>
<keyword evidence="1 6" id="KW-0813">Transport</keyword>
<dbReference type="PANTHER" id="PTHR38344:SF1">
    <property type="entry name" value="INORGANIC CARBON TRANSPORTER SUBUNIT DABA-RELATED"/>
    <property type="match status" value="1"/>
</dbReference>
<comment type="similarity">
    <text evidence="6">Belongs to the inorganic carbon transporter (TC 9.A.2) DabA family.</text>
</comment>
<dbReference type="Pfam" id="PF10070">
    <property type="entry name" value="DabA"/>
    <property type="match status" value="1"/>
</dbReference>
<name>A0A517SR10_9BACT</name>
<evidence type="ECO:0000256" key="1">
    <source>
        <dbReference type="ARBA" id="ARBA00022448"/>
    </source>
</evidence>
<evidence type="ECO:0000256" key="6">
    <source>
        <dbReference type="HAMAP-Rule" id="MF_01871"/>
    </source>
</evidence>
<comment type="subunit">
    <text evidence="6">Forms a complex with DabB.</text>
</comment>
<accession>A0A517SR10</accession>
<evidence type="ECO:0000256" key="5">
    <source>
        <dbReference type="ARBA" id="ARBA00023136"/>
    </source>
</evidence>
<dbReference type="EMBL" id="CP036272">
    <property type="protein sequence ID" value="QDT58523.1"/>
    <property type="molecule type" value="Genomic_DNA"/>
</dbReference>
<dbReference type="OrthoDB" id="9805101at2"/>
<dbReference type="InterPro" id="IPR018752">
    <property type="entry name" value="DabA"/>
</dbReference>
<dbReference type="GO" id="GO:0005886">
    <property type="term" value="C:plasma membrane"/>
    <property type="evidence" value="ECO:0007669"/>
    <property type="project" value="UniProtKB-SubCell"/>
</dbReference>
<keyword evidence="5 6" id="KW-0472">Membrane</keyword>
<dbReference type="PANTHER" id="PTHR38344">
    <property type="entry name" value="UPF0753 PROTEIN AQ_863"/>
    <property type="match status" value="1"/>
</dbReference>
<evidence type="ECO:0000313" key="8">
    <source>
        <dbReference type="Proteomes" id="UP000315003"/>
    </source>
</evidence>
<dbReference type="HAMAP" id="MF_01871">
    <property type="entry name" value="DabA"/>
    <property type="match status" value="1"/>
</dbReference>
<dbReference type="RefSeq" id="WP_145269740.1">
    <property type="nucleotide sequence ID" value="NZ_CP036272.1"/>
</dbReference>
<protein>
    <recommendedName>
        <fullName evidence="6">Probable inorganic carbon transporter subunit DabA</fullName>
    </recommendedName>
</protein>
<dbReference type="GO" id="GO:0008270">
    <property type="term" value="F:zinc ion binding"/>
    <property type="evidence" value="ECO:0007669"/>
    <property type="project" value="UniProtKB-UniRule"/>
</dbReference>
<dbReference type="Proteomes" id="UP000315003">
    <property type="component" value="Chromosome"/>
</dbReference>
<feature type="binding site" evidence="6">
    <location>
        <position position="362"/>
    </location>
    <ligand>
        <name>Zn(2+)</name>
        <dbReference type="ChEBI" id="CHEBI:29105"/>
    </ligand>
</feature>
<evidence type="ECO:0000256" key="4">
    <source>
        <dbReference type="ARBA" id="ARBA00022833"/>
    </source>
</evidence>
<evidence type="ECO:0000313" key="7">
    <source>
        <dbReference type="EMBL" id="QDT58523.1"/>
    </source>
</evidence>
<feature type="binding site" evidence="6">
    <location>
        <position position="547"/>
    </location>
    <ligand>
        <name>Zn(2+)</name>
        <dbReference type="ChEBI" id="CHEBI:29105"/>
    </ligand>
</feature>